<evidence type="ECO:0000313" key="4">
    <source>
        <dbReference type="EMBL" id="CAA9494856.1"/>
    </source>
</evidence>
<sequence>MRVRLLCFGRLTEARSEREATIELADGVDDTAALRAWLARDHPGFAQPSVRIALNGEVVTGDRPLVDGDEVAFMPPVSGG</sequence>
<dbReference type="GO" id="GO:0006777">
    <property type="term" value="P:Mo-molybdopterin cofactor biosynthetic process"/>
    <property type="evidence" value="ECO:0007669"/>
    <property type="project" value="InterPro"/>
</dbReference>
<dbReference type="PANTHER" id="PTHR33359:SF1">
    <property type="entry name" value="MOLYBDOPTERIN SYNTHASE SULFUR CARRIER SUBUNIT"/>
    <property type="match status" value="1"/>
</dbReference>
<dbReference type="RefSeq" id="WP_294167185.1">
    <property type="nucleotide sequence ID" value="NZ_CADCWA010000004.1"/>
</dbReference>
<dbReference type="AlphaFoldDB" id="A0A6J4SBE6"/>
<dbReference type="GO" id="GO:0016740">
    <property type="term" value="F:transferase activity"/>
    <property type="evidence" value="ECO:0007669"/>
    <property type="project" value="UniProtKB-KW"/>
</dbReference>
<evidence type="ECO:0000256" key="1">
    <source>
        <dbReference type="ARBA" id="ARBA00022741"/>
    </source>
</evidence>
<name>A0A6J4SBE6_9SPHN</name>
<comment type="similarity">
    <text evidence="2">Belongs to the MoaD family.</text>
</comment>
<keyword evidence="4" id="KW-0808">Transferase</keyword>
<dbReference type="SUPFAM" id="SSF54285">
    <property type="entry name" value="MoaD/ThiS"/>
    <property type="match status" value="1"/>
</dbReference>
<dbReference type="PANTHER" id="PTHR33359">
    <property type="entry name" value="MOLYBDOPTERIN SYNTHASE SULFUR CARRIER SUBUNIT"/>
    <property type="match status" value="1"/>
</dbReference>
<dbReference type="CDD" id="cd00754">
    <property type="entry name" value="Ubl_MoaD"/>
    <property type="match status" value="1"/>
</dbReference>
<evidence type="ECO:0000256" key="2">
    <source>
        <dbReference type="ARBA" id="ARBA00024200"/>
    </source>
</evidence>
<proteinExistence type="inferred from homology"/>
<gene>
    <name evidence="4" type="ORF">AVDCRST_MAG31-44</name>
</gene>
<dbReference type="GO" id="GO:0000166">
    <property type="term" value="F:nucleotide binding"/>
    <property type="evidence" value="ECO:0007669"/>
    <property type="project" value="UniProtKB-KW"/>
</dbReference>
<accession>A0A6J4SBE6</accession>
<dbReference type="Gene3D" id="3.10.20.30">
    <property type="match status" value="1"/>
</dbReference>
<organism evidence="4">
    <name type="scientific">uncultured Sphingomonas sp</name>
    <dbReference type="NCBI Taxonomy" id="158754"/>
    <lineage>
        <taxon>Bacteria</taxon>
        <taxon>Pseudomonadati</taxon>
        <taxon>Pseudomonadota</taxon>
        <taxon>Alphaproteobacteria</taxon>
        <taxon>Sphingomonadales</taxon>
        <taxon>Sphingomonadaceae</taxon>
        <taxon>Sphingomonas</taxon>
        <taxon>environmental samples</taxon>
    </lineage>
</organism>
<reference evidence="4" key="1">
    <citation type="submission" date="2020-02" db="EMBL/GenBank/DDBJ databases">
        <authorList>
            <person name="Meier V. D."/>
        </authorList>
    </citation>
    <scope>NUCLEOTIDE SEQUENCE</scope>
    <source>
        <strain evidence="4">AVDCRST_MAG31</strain>
    </source>
</reference>
<dbReference type="InterPro" id="IPR044672">
    <property type="entry name" value="MOCS2A"/>
</dbReference>
<dbReference type="InterPro" id="IPR003749">
    <property type="entry name" value="ThiS/MoaD-like"/>
</dbReference>
<dbReference type="EMBL" id="CADCWA010000004">
    <property type="protein sequence ID" value="CAA9494856.1"/>
    <property type="molecule type" value="Genomic_DNA"/>
</dbReference>
<dbReference type="NCBIfam" id="TIGR01682">
    <property type="entry name" value="moaD"/>
    <property type="match status" value="1"/>
</dbReference>
<dbReference type="InterPro" id="IPR016155">
    <property type="entry name" value="Mopterin_synth/thiamin_S_b"/>
</dbReference>
<protein>
    <recommendedName>
        <fullName evidence="3">Molybdopterin synthase sulfur carrier subunit</fullName>
    </recommendedName>
</protein>
<dbReference type="GO" id="GO:1990133">
    <property type="term" value="C:molybdopterin adenylyltransferase complex"/>
    <property type="evidence" value="ECO:0007669"/>
    <property type="project" value="TreeGrafter"/>
</dbReference>
<keyword evidence="1" id="KW-0547">Nucleotide-binding</keyword>
<dbReference type="Pfam" id="PF02597">
    <property type="entry name" value="ThiS"/>
    <property type="match status" value="1"/>
</dbReference>
<evidence type="ECO:0000256" key="3">
    <source>
        <dbReference type="ARBA" id="ARBA00024247"/>
    </source>
</evidence>
<dbReference type="InterPro" id="IPR012675">
    <property type="entry name" value="Beta-grasp_dom_sf"/>
</dbReference>